<dbReference type="CDD" id="cd03408">
    <property type="entry name" value="SPFH_like_u1"/>
    <property type="match status" value="1"/>
</dbReference>
<sequence>MGLFQAVSGAIGGTLADQWLDFYTVPDGLPATAAVFPAVRRDQNAGRGENAGASDGVITNGSKIVVPEGYGLVLIEDGAFTGFAAQPGGYVWDSDETASQSVFSGGGLVDSLIKQSWERFKFGGRPGSQQTAIFVTLKELPNNKFGTQSEIYWDDAFLNTQVGAITRGTYTLKISDPLTFIRNFVSASVITGRGVFDFTDIDNPAGEQLFNEVVGSLAPAFSMYTNDPAKGNRIARLQQDSIGFAQSLSAAVEENYQWRTDRGLEIVKTAIISIEYDENTRELLKNVQRADALSGSRGNSNLQASVAAGIESAGENAGPGGLIGMGMATGGMGLGGLQQPTQQAPQQPAAPAAAPAAPAEPAAEDPVAVLKRAKEMLDAGLITQEDYDAAKAKALGI</sequence>
<dbReference type="PANTHER" id="PTHR37826">
    <property type="entry name" value="FLOTILLIN BAND_7_5 DOMAIN PROTEIN"/>
    <property type="match status" value="1"/>
</dbReference>
<dbReference type="EMBL" id="SDWS01000004">
    <property type="protein sequence ID" value="RYB90644.1"/>
    <property type="molecule type" value="Genomic_DNA"/>
</dbReference>
<organism evidence="3 4">
    <name type="scientific">Nocardioides glacieisoli</name>
    <dbReference type="NCBI Taxonomy" id="1168730"/>
    <lineage>
        <taxon>Bacteria</taxon>
        <taxon>Bacillati</taxon>
        <taxon>Actinomycetota</taxon>
        <taxon>Actinomycetes</taxon>
        <taxon>Propionibacteriales</taxon>
        <taxon>Nocardioidaceae</taxon>
        <taxon>Nocardioides</taxon>
    </lineage>
</organism>
<keyword evidence="4" id="KW-1185">Reference proteome</keyword>
<dbReference type="PANTHER" id="PTHR37826:SF2">
    <property type="entry name" value="ZINC-RIBBON DOMAIN-CONTAINING PROTEIN"/>
    <property type="match status" value="1"/>
</dbReference>
<feature type="compositionally biased region" description="Low complexity" evidence="1">
    <location>
        <begin position="337"/>
        <end position="361"/>
    </location>
</feature>
<accession>A0A4Q2RRY4</accession>
<evidence type="ECO:0000256" key="1">
    <source>
        <dbReference type="SAM" id="MobiDB-lite"/>
    </source>
</evidence>
<dbReference type="Proteomes" id="UP000291838">
    <property type="component" value="Unassembled WGS sequence"/>
</dbReference>
<feature type="domain" description="SHOCT" evidence="2">
    <location>
        <begin position="370"/>
        <end position="395"/>
    </location>
</feature>
<dbReference type="InterPro" id="IPR033880">
    <property type="entry name" value="SPFH_YdjI"/>
</dbReference>
<name>A0A4Q2RRY4_9ACTN</name>
<gene>
    <name evidence="3" type="ORF">EUA06_10105</name>
</gene>
<dbReference type="AlphaFoldDB" id="A0A4Q2RRY4"/>
<proteinExistence type="predicted"/>
<reference evidence="3 4" key="1">
    <citation type="submission" date="2019-01" db="EMBL/GenBank/DDBJ databases">
        <title>Novel species of Nocardioides.</title>
        <authorList>
            <person name="Liu Q."/>
            <person name="Xin Y.-H."/>
        </authorList>
    </citation>
    <scope>NUCLEOTIDE SEQUENCE [LARGE SCALE GENOMIC DNA]</scope>
    <source>
        <strain evidence="3 4">HLT3-15</strain>
    </source>
</reference>
<evidence type="ECO:0000313" key="4">
    <source>
        <dbReference type="Proteomes" id="UP000291838"/>
    </source>
</evidence>
<comment type="caution">
    <text evidence="3">The sequence shown here is derived from an EMBL/GenBank/DDBJ whole genome shotgun (WGS) entry which is preliminary data.</text>
</comment>
<dbReference type="RefSeq" id="WP_129475194.1">
    <property type="nucleotide sequence ID" value="NZ_SDWS01000004.1"/>
</dbReference>
<evidence type="ECO:0000313" key="3">
    <source>
        <dbReference type="EMBL" id="RYB90644.1"/>
    </source>
</evidence>
<feature type="region of interest" description="Disordered" evidence="1">
    <location>
        <begin position="334"/>
        <end position="364"/>
    </location>
</feature>
<dbReference type="Pfam" id="PF09851">
    <property type="entry name" value="SHOCT"/>
    <property type="match status" value="1"/>
</dbReference>
<dbReference type="OrthoDB" id="9764015at2"/>
<evidence type="ECO:0000259" key="2">
    <source>
        <dbReference type="Pfam" id="PF09851"/>
    </source>
</evidence>
<protein>
    <submittedName>
        <fullName evidence="3">SPFH domain-containing protein</fullName>
    </submittedName>
</protein>
<dbReference type="InterPro" id="IPR018649">
    <property type="entry name" value="SHOCT"/>
</dbReference>